<protein>
    <submittedName>
        <fullName evidence="3">Uncharacterized protein</fullName>
    </submittedName>
</protein>
<keyword evidence="2" id="KW-1133">Transmembrane helix</keyword>
<dbReference type="EMBL" id="FRCY01000012">
    <property type="protein sequence ID" value="SHN22863.1"/>
    <property type="molecule type" value="Genomic_DNA"/>
</dbReference>
<dbReference type="RefSeq" id="WP_073096069.1">
    <property type="nucleotide sequence ID" value="NZ_FRCY01000012.1"/>
</dbReference>
<feature type="transmembrane region" description="Helical" evidence="2">
    <location>
        <begin position="20"/>
        <end position="38"/>
    </location>
</feature>
<reference evidence="3 4" key="1">
    <citation type="submission" date="2016-11" db="EMBL/GenBank/DDBJ databases">
        <authorList>
            <person name="Jaros S."/>
            <person name="Januszkiewicz K."/>
            <person name="Wedrychowicz H."/>
        </authorList>
    </citation>
    <scope>NUCLEOTIDE SEQUENCE [LARGE SCALE GENOMIC DNA]</scope>
    <source>
        <strain evidence="3 4">CGMCC 1.6102</strain>
    </source>
</reference>
<dbReference type="AlphaFoldDB" id="A0A1M7PYU2"/>
<keyword evidence="1" id="KW-0175">Coiled coil</keyword>
<name>A0A1M7PYU2_9BACT</name>
<gene>
    <name evidence="3" type="ORF">SAMN04488057_11223</name>
</gene>
<keyword evidence="2" id="KW-0812">Transmembrane</keyword>
<dbReference type="Proteomes" id="UP000184513">
    <property type="component" value="Unassembled WGS sequence"/>
</dbReference>
<evidence type="ECO:0000313" key="3">
    <source>
        <dbReference type="EMBL" id="SHN22863.1"/>
    </source>
</evidence>
<dbReference type="STRING" id="388280.SAMN04488057_11223"/>
<sequence>MAKFRFKQRILKFLRSFSRYFIDLLIVAFGVFLALYVGERNNQKKTDQNTLNALTQIISELEANARNLENSIAYHEKISVELDSLSKTLDEEDYFLPFLEHYKKFNFTKLPSWKGYIIAKTNATFYESAKVSGIFNELNINTIQVITNVYDSQKQYSDVANLSLNKLLDLDSNTKIVDVSVLIERLVKEDLFHLETTLLSEANAGVERLKEIVESKGYKK</sequence>
<keyword evidence="2" id="KW-0472">Membrane</keyword>
<evidence type="ECO:0000256" key="2">
    <source>
        <dbReference type="SAM" id="Phobius"/>
    </source>
</evidence>
<dbReference type="OrthoDB" id="1159788at2"/>
<proteinExistence type="predicted"/>
<feature type="coiled-coil region" evidence="1">
    <location>
        <begin position="44"/>
        <end position="78"/>
    </location>
</feature>
<evidence type="ECO:0000256" key="1">
    <source>
        <dbReference type="SAM" id="Coils"/>
    </source>
</evidence>
<keyword evidence="4" id="KW-1185">Reference proteome</keyword>
<organism evidence="3 4">
    <name type="scientific">Cyclobacterium lianum</name>
    <dbReference type="NCBI Taxonomy" id="388280"/>
    <lineage>
        <taxon>Bacteria</taxon>
        <taxon>Pseudomonadati</taxon>
        <taxon>Bacteroidota</taxon>
        <taxon>Cytophagia</taxon>
        <taxon>Cytophagales</taxon>
        <taxon>Cyclobacteriaceae</taxon>
        <taxon>Cyclobacterium</taxon>
    </lineage>
</organism>
<evidence type="ECO:0000313" key="4">
    <source>
        <dbReference type="Proteomes" id="UP000184513"/>
    </source>
</evidence>
<accession>A0A1M7PYU2</accession>